<dbReference type="GO" id="GO:0005737">
    <property type="term" value="C:cytoplasm"/>
    <property type="evidence" value="ECO:0007669"/>
    <property type="project" value="TreeGrafter"/>
</dbReference>
<dbReference type="PROSITE" id="PS50011">
    <property type="entry name" value="PROTEIN_KINASE_DOM"/>
    <property type="match status" value="1"/>
</dbReference>
<dbReference type="GO" id="GO:0005634">
    <property type="term" value="C:nucleus"/>
    <property type="evidence" value="ECO:0007669"/>
    <property type="project" value="TreeGrafter"/>
</dbReference>
<dbReference type="EMBL" id="JAOQAZ010000024">
    <property type="protein sequence ID" value="KAJ4253330.1"/>
    <property type="molecule type" value="Genomic_DNA"/>
</dbReference>
<reference evidence="2" key="1">
    <citation type="submission" date="2022-09" db="EMBL/GenBank/DDBJ databases">
        <title>Fusarium specimens isolated from Avocado Roots.</title>
        <authorList>
            <person name="Stajich J."/>
            <person name="Roper C."/>
            <person name="Heimlech-Rivalta G."/>
        </authorList>
    </citation>
    <scope>NUCLEOTIDE SEQUENCE</scope>
    <source>
        <strain evidence="2">CF00136</strain>
    </source>
</reference>
<dbReference type="Proteomes" id="UP001152049">
    <property type="component" value="Unassembled WGS sequence"/>
</dbReference>
<dbReference type="GO" id="GO:0005524">
    <property type="term" value="F:ATP binding"/>
    <property type="evidence" value="ECO:0007669"/>
    <property type="project" value="InterPro"/>
</dbReference>
<evidence type="ECO:0000313" key="2">
    <source>
        <dbReference type="EMBL" id="KAJ4253330.1"/>
    </source>
</evidence>
<dbReference type="SMART" id="SM00220">
    <property type="entry name" value="S_TKc"/>
    <property type="match status" value="1"/>
</dbReference>
<dbReference type="PANTHER" id="PTHR44167">
    <property type="entry name" value="OVARIAN-SPECIFIC SERINE/THREONINE-PROTEIN KINASE LOK-RELATED"/>
    <property type="match status" value="1"/>
</dbReference>
<gene>
    <name evidence="2" type="ORF">NW762_010485</name>
</gene>
<dbReference type="Gene3D" id="1.10.510.10">
    <property type="entry name" value="Transferase(Phosphotransferase) domain 1"/>
    <property type="match status" value="1"/>
</dbReference>
<organism evidence="2 3">
    <name type="scientific">Fusarium torreyae</name>
    <dbReference type="NCBI Taxonomy" id="1237075"/>
    <lineage>
        <taxon>Eukaryota</taxon>
        <taxon>Fungi</taxon>
        <taxon>Dikarya</taxon>
        <taxon>Ascomycota</taxon>
        <taxon>Pezizomycotina</taxon>
        <taxon>Sordariomycetes</taxon>
        <taxon>Hypocreomycetidae</taxon>
        <taxon>Hypocreales</taxon>
        <taxon>Nectriaceae</taxon>
        <taxon>Fusarium</taxon>
    </lineage>
</organism>
<dbReference type="GO" id="GO:0004674">
    <property type="term" value="F:protein serine/threonine kinase activity"/>
    <property type="evidence" value="ECO:0007669"/>
    <property type="project" value="TreeGrafter"/>
</dbReference>
<evidence type="ECO:0000313" key="3">
    <source>
        <dbReference type="Proteomes" id="UP001152049"/>
    </source>
</evidence>
<accession>A0A9W8VDE7</accession>
<dbReference type="InterPro" id="IPR000719">
    <property type="entry name" value="Prot_kinase_dom"/>
</dbReference>
<dbReference type="InterPro" id="IPR011009">
    <property type="entry name" value="Kinase-like_dom_sf"/>
</dbReference>
<dbReference type="Pfam" id="PF00069">
    <property type="entry name" value="Pkinase"/>
    <property type="match status" value="1"/>
</dbReference>
<keyword evidence="3" id="KW-1185">Reference proteome</keyword>
<comment type="caution">
    <text evidence="2">The sequence shown here is derived from an EMBL/GenBank/DDBJ whole genome shotgun (WGS) entry which is preliminary data.</text>
</comment>
<dbReference type="SUPFAM" id="SSF56112">
    <property type="entry name" value="Protein kinase-like (PK-like)"/>
    <property type="match status" value="1"/>
</dbReference>
<sequence length="463" mass="52886">MIVPHSNPNVILSLKPMSPAACQVVNSPLNNHLFKNKEEERMIDVIFDPTQPAGLVPCLMGQAGNIIIDRIGVAKFQCSFSIHMETGEILLVDHSPSRSLKFNNNNVRPYVNVPRPDATVIDPETNTDFCFGGKSGCLYMWRILWRQGPPIDVEVWARAWAGLRIGQTGTVRDFPPTRRLENHKPEDRFLYRTTISDFGGMSVKKAVDVYSGQYVAIKTVKILDEPYRKDSLAETRRAFTEFVHPHVIEFLQVEILDDEYKLVMDLQDGTLGELGLEDGDFVHKDDLFQPRDEVGAPLLHQMLQALDYLASKEIIHRDIKPQNILYRRINGSLHYRLADFGISTPSYQKEYGVGTLMFQAPEVMFRRKKEHTPKIDVWSLCATLIWAFDLKLPTSAWRYRDLLWRQVPDRNKGIEKGVQSIAKRYGVEFASMAESDPDDRPSAAELLHSMFRGVKRTTPGPWM</sequence>
<feature type="domain" description="Protein kinase" evidence="1">
    <location>
        <begin position="189"/>
        <end position="451"/>
    </location>
</feature>
<dbReference type="Gene3D" id="3.30.200.20">
    <property type="entry name" value="Phosphorylase Kinase, domain 1"/>
    <property type="match status" value="1"/>
</dbReference>
<dbReference type="CDD" id="cd00180">
    <property type="entry name" value="PKc"/>
    <property type="match status" value="1"/>
</dbReference>
<dbReference type="GO" id="GO:0044773">
    <property type="term" value="P:mitotic DNA damage checkpoint signaling"/>
    <property type="evidence" value="ECO:0007669"/>
    <property type="project" value="TreeGrafter"/>
</dbReference>
<dbReference type="AlphaFoldDB" id="A0A9W8VDE7"/>
<dbReference type="PANTHER" id="PTHR44167:SF24">
    <property type="entry name" value="SERINE_THREONINE-PROTEIN KINASE CHK2"/>
    <property type="match status" value="1"/>
</dbReference>
<dbReference type="InterPro" id="IPR008271">
    <property type="entry name" value="Ser/Thr_kinase_AS"/>
</dbReference>
<evidence type="ECO:0000259" key="1">
    <source>
        <dbReference type="PROSITE" id="PS50011"/>
    </source>
</evidence>
<name>A0A9W8VDE7_9HYPO</name>
<dbReference type="PROSITE" id="PS00108">
    <property type="entry name" value="PROTEIN_KINASE_ST"/>
    <property type="match status" value="1"/>
</dbReference>
<protein>
    <recommendedName>
        <fullName evidence="1">Protein kinase domain-containing protein</fullName>
    </recommendedName>
</protein>
<proteinExistence type="predicted"/>
<dbReference type="OrthoDB" id="4062651at2759"/>